<dbReference type="Proteomes" id="UP000190989">
    <property type="component" value="Unassembled WGS sequence"/>
</dbReference>
<accession>A0A1U6HKY3</accession>
<evidence type="ECO:0000313" key="3">
    <source>
        <dbReference type="Proteomes" id="UP000190989"/>
    </source>
</evidence>
<keyword evidence="3" id="KW-1185">Reference proteome</keyword>
<dbReference type="InterPro" id="IPR052917">
    <property type="entry name" value="Stress-Dev_Protein"/>
</dbReference>
<dbReference type="AlphaFoldDB" id="A0A1U6HKY3"/>
<dbReference type="STRING" id="428990.SAMN06295987_102663"/>
<reference evidence="3" key="1">
    <citation type="submission" date="2017-02" db="EMBL/GenBank/DDBJ databases">
        <authorList>
            <person name="Varghese N."/>
            <person name="Submissions S."/>
        </authorList>
    </citation>
    <scope>NUCLEOTIDE SEQUENCE [LARGE SCALE GENOMIC DNA]</scope>
    <source>
        <strain evidence="3">SM117</strain>
    </source>
</reference>
<dbReference type="RefSeq" id="WP_231634621.1">
    <property type="nucleotide sequence ID" value="NZ_FVZE01000002.1"/>
</dbReference>
<protein>
    <submittedName>
        <fullName evidence="2">General stress protein 26</fullName>
    </submittedName>
</protein>
<sequence>MEKQMDREIRKTFWNAFHSSPVVMMRLNEAAGHAEPMTAQLDKEAHHAIWFFAKRGNRIARGGKAMGQVATLRHDVFASLSGTLVEETDAAVRTKHWSHATEAWFPNGKDDPNVVMLRFDIDDAEVWTAHIGVKGAFNLLTGRPIDPATAGDHVVGAV</sequence>
<feature type="domain" description="General stress protein FMN-binding split barrel" evidence="1">
    <location>
        <begin position="11"/>
        <end position="130"/>
    </location>
</feature>
<dbReference type="Gene3D" id="2.30.110.10">
    <property type="entry name" value="Electron Transport, Fmn-binding Protein, Chain A"/>
    <property type="match status" value="1"/>
</dbReference>
<evidence type="ECO:0000259" key="1">
    <source>
        <dbReference type="Pfam" id="PF16242"/>
    </source>
</evidence>
<evidence type="ECO:0000313" key="2">
    <source>
        <dbReference type="EMBL" id="SLJ96413.1"/>
    </source>
</evidence>
<proteinExistence type="predicted"/>
<gene>
    <name evidence="2" type="ORF">SAMN06295987_102663</name>
</gene>
<dbReference type="InterPro" id="IPR038725">
    <property type="entry name" value="YdaG_split_barrel_FMN-bd"/>
</dbReference>
<dbReference type="EMBL" id="FVZE01000002">
    <property type="protein sequence ID" value="SLJ96413.1"/>
    <property type="molecule type" value="Genomic_DNA"/>
</dbReference>
<dbReference type="PANTHER" id="PTHR34818:SF1">
    <property type="entry name" value="PROTEIN BLI-3"/>
    <property type="match status" value="1"/>
</dbReference>
<dbReference type="InterPro" id="IPR012349">
    <property type="entry name" value="Split_barrel_FMN-bd"/>
</dbReference>
<organism evidence="2 3">
    <name type="scientific">Novosphingobium mathurense</name>
    <dbReference type="NCBI Taxonomy" id="428990"/>
    <lineage>
        <taxon>Bacteria</taxon>
        <taxon>Pseudomonadati</taxon>
        <taxon>Pseudomonadota</taxon>
        <taxon>Alphaproteobacteria</taxon>
        <taxon>Sphingomonadales</taxon>
        <taxon>Sphingomonadaceae</taxon>
        <taxon>Novosphingobium</taxon>
    </lineage>
</organism>
<dbReference type="PANTHER" id="PTHR34818">
    <property type="entry name" value="PROTEIN BLI-3"/>
    <property type="match status" value="1"/>
</dbReference>
<dbReference type="Pfam" id="PF16242">
    <property type="entry name" value="Pyrid_ox_like"/>
    <property type="match status" value="1"/>
</dbReference>
<dbReference type="SUPFAM" id="SSF50475">
    <property type="entry name" value="FMN-binding split barrel"/>
    <property type="match status" value="1"/>
</dbReference>
<name>A0A1U6HKY3_9SPHN</name>